<dbReference type="GeneID" id="10510348"/>
<dbReference type="Proteomes" id="UP000001064">
    <property type="component" value="Unassembled WGS sequence"/>
</dbReference>
<organism evidence="1 2">
    <name type="scientific">Dictyostelium purpureum</name>
    <name type="common">Slime mold</name>
    <dbReference type="NCBI Taxonomy" id="5786"/>
    <lineage>
        <taxon>Eukaryota</taxon>
        <taxon>Amoebozoa</taxon>
        <taxon>Evosea</taxon>
        <taxon>Eumycetozoa</taxon>
        <taxon>Dictyostelia</taxon>
        <taxon>Dictyosteliales</taxon>
        <taxon>Dictyosteliaceae</taxon>
        <taxon>Dictyostelium</taxon>
    </lineage>
</organism>
<gene>
    <name evidence="1" type="ORF">DICPUDRAFT_157741</name>
</gene>
<keyword evidence="2" id="KW-1185">Reference proteome</keyword>
<evidence type="ECO:0000313" key="2">
    <source>
        <dbReference type="Proteomes" id="UP000001064"/>
    </source>
</evidence>
<dbReference type="InParanoid" id="F0ZZW0"/>
<evidence type="ECO:0000313" key="1">
    <source>
        <dbReference type="EMBL" id="EGC30527.1"/>
    </source>
</evidence>
<dbReference type="KEGG" id="dpp:DICPUDRAFT_157741"/>
<proteinExistence type="predicted"/>
<dbReference type="VEuPathDB" id="AmoebaDB:DICPUDRAFT_157741"/>
<dbReference type="EMBL" id="GL871322">
    <property type="protein sequence ID" value="EGC30527.1"/>
    <property type="molecule type" value="Genomic_DNA"/>
</dbReference>
<dbReference type="RefSeq" id="XP_003292950.1">
    <property type="nucleotide sequence ID" value="XM_003292902.1"/>
</dbReference>
<name>F0ZZW0_DICPU</name>
<dbReference type="AlphaFoldDB" id="F0ZZW0"/>
<sequence length="69" mass="8097">MEMKIFQNTYSADKPNYEIYVGYVASKTIYVADNDIYNCVNNNKTTKSFNHRYICFTKTINTCTIILIH</sequence>
<reference evidence="2" key="1">
    <citation type="journal article" date="2011" name="Genome Biol.">
        <title>Comparative genomics of the social amoebae Dictyostelium discoideum and Dictyostelium purpureum.</title>
        <authorList>
            <consortium name="US DOE Joint Genome Institute (JGI-PGF)"/>
            <person name="Sucgang R."/>
            <person name="Kuo A."/>
            <person name="Tian X."/>
            <person name="Salerno W."/>
            <person name="Parikh A."/>
            <person name="Feasley C.L."/>
            <person name="Dalin E."/>
            <person name="Tu H."/>
            <person name="Huang E."/>
            <person name="Barry K."/>
            <person name="Lindquist E."/>
            <person name="Shapiro H."/>
            <person name="Bruce D."/>
            <person name="Schmutz J."/>
            <person name="Salamov A."/>
            <person name="Fey P."/>
            <person name="Gaudet P."/>
            <person name="Anjard C."/>
            <person name="Babu M.M."/>
            <person name="Basu S."/>
            <person name="Bushmanova Y."/>
            <person name="van der Wel H."/>
            <person name="Katoh-Kurasawa M."/>
            <person name="Dinh C."/>
            <person name="Coutinho P.M."/>
            <person name="Saito T."/>
            <person name="Elias M."/>
            <person name="Schaap P."/>
            <person name="Kay R.R."/>
            <person name="Henrissat B."/>
            <person name="Eichinger L."/>
            <person name="Rivero F."/>
            <person name="Putnam N.H."/>
            <person name="West C.M."/>
            <person name="Loomis W.F."/>
            <person name="Chisholm R.L."/>
            <person name="Shaulsky G."/>
            <person name="Strassmann J.E."/>
            <person name="Queller D.C."/>
            <person name="Kuspa A."/>
            <person name="Grigoriev I.V."/>
        </authorList>
    </citation>
    <scope>NUCLEOTIDE SEQUENCE [LARGE SCALE GENOMIC DNA]</scope>
    <source>
        <strain evidence="2">QSDP1</strain>
    </source>
</reference>
<protein>
    <submittedName>
        <fullName evidence="1">Uncharacterized protein</fullName>
    </submittedName>
</protein>
<accession>F0ZZW0</accession>